<organism evidence="7 8">
    <name type="scientific">Aliiroseovarius zhejiangensis</name>
    <dbReference type="NCBI Taxonomy" id="1632025"/>
    <lineage>
        <taxon>Bacteria</taxon>
        <taxon>Pseudomonadati</taxon>
        <taxon>Pseudomonadota</taxon>
        <taxon>Alphaproteobacteria</taxon>
        <taxon>Rhodobacterales</taxon>
        <taxon>Paracoccaceae</taxon>
        <taxon>Aliiroseovarius</taxon>
    </lineage>
</organism>
<keyword evidence="1 6" id="KW-0963">Cytoplasm</keyword>
<dbReference type="InterPro" id="IPR003682">
    <property type="entry name" value="rRNA_ssu_MeTfrase_G"/>
</dbReference>
<comment type="caution">
    <text evidence="6">Lacks conserved residue(s) required for the propagation of feature annotation.</text>
</comment>
<comment type="similarity">
    <text evidence="6">Belongs to the methyltransferase superfamily. RNA methyltransferase RsmG family.</text>
</comment>
<evidence type="ECO:0000256" key="5">
    <source>
        <dbReference type="ARBA" id="ARBA00022691"/>
    </source>
</evidence>
<dbReference type="EMBL" id="BNCH01000005">
    <property type="protein sequence ID" value="GHF02440.1"/>
    <property type="molecule type" value="Genomic_DNA"/>
</dbReference>
<dbReference type="HAMAP" id="MF_00074">
    <property type="entry name" value="16SrRNA_methyltr_G"/>
    <property type="match status" value="1"/>
</dbReference>
<protein>
    <recommendedName>
        <fullName evidence="6">Ribosomal RNA small subunit methyltransferase G</fullName>
        <ecNumber evidence="6">2.1.1.170</ecNumber>
    </recommendedName>
    <alternativeName>
        <fullName evidence="6">16S rRNA 7-methylguanosine methyltransferase</fullName>
        <shortName evidence="6">16S rRNA m7G methyltransferase</shortName>
    </alternativeName>
</protein>
<dbReference type="InterPro" id="IPR029063">
    <property type="entry name" value="SAM-dependent_MTases_sf"/>
</dbReference>
<dbReference type="Gene3D" id="3.40.50.150">
    <property type="entry name" value="Vaccinia Virus protein VP39"/>
    <property type="match status" value="1"/>
</dbReference>
<evidence type="ECO:0000256" key="6">
    <source>
        <dbReference type="HAMAP-Rule" id="MF_00074"/>
    </source>
</evidence>
<dbReference type="GO" id="GO:0032259">
    <property type="term" value="P:methylation"/>
    <property type="evidence" value="ECO:0007669"/>
    <property type="project" value="UniProtKB-KW"/>
</dbReference>
<dbReference type="Proteomes" id="UP000609802">
    <property type="component" value="Unassembled WGS sequence"/>
</dbReference>
<reference evidence="8" key="1">
    <citation type="journal article" date="2019" name="Int. J. Syst. Evol. Microbiol.">
        <title>The Global Catalogue of Microorganisms (GCM) 10K type strain sequencing project: providing services to taxonomists for standard genome sequencing and annotation.</title>
        <authorList>
            <consortium name="The Broad Institute Genomics Platform"/>
            <consortium name="The Broad Institute Genome Sequencing Center for Infectious Disease"/>
            <person name="Wu L."/>
            <person name="Ma J."/>
        </authorList>
    </citation>
    <scope>NUCLEOTIDE SEQUENCE [LARGE SCALE GENOMIC DNA]</scope>
    <source>
        <strain evidence="8">KCTC 42443</strain>
    </source>
</reference>
<dbReference type="PANTHER" id="PTHR31760:SF0">
    <property type="entry name" value="S-ADENOSYL-L-METHIONINE-DEPENDENT METHYLTRANSFERASES SUPERFAMILY PROTEIN"/>
    <property type="match status" value="1"/>
</dbReference>
<evidence type="ECO:0000256" key="4">
    <source>
        <dbReference type="ARBA" id="ARBA00022679"/>
    </source>
</evidence>
<feature type="binding site" evidence="6">
    <location>
        <position position="71"/>
    </location>
    <ligand>
        <name>S-adenosyl-L-methionine</name>
        <dbReference type="ChEBI" id="CHEBI:59789"/>
    </ligand>
</feature>
<name>A0ABQ3J4I0_9RHOB</name>
<dbReference type="GO" id="GO:0008168">
    <property type="term" value="F:methyltransferase activity"/>
    <property type="evidence" value="ECO:0007669"/>
    <property type="project" value="UniProtKB-KW"/>
</dbReference>
<proteinExistence type="inferred from homology"/>
<accession>A0ABQ3J4I0</accession>
<keyword evidence="5 6" id="KW-0949">S-adenosyl-L-methionine</keyword>
<dbReference type="SUPFAM" id="SSF53335">
    <property type="entry name" value="S-adenosyl-L-methionine-dependent methyltransferases"/>
    <property type="match status" value="1"/>
</dbReference>
<keyword evidence="2 6" id="KW-0698">rRNA processing</keyword>
<dbReference type="EC" id="2.1.1.170" evidence="6"/>
<dbReference type="NCBIfam" id="TIGR00138">
    <property type="entry name" value="rsmG_gidB"/>
    <property type="match status" value="1"/>
</dbReference>
<evidence type="ECO:0000256" key="3">
    <source>
        <dbReference type="ARBA" id="ARBA00022603"/>
    </source>
</evidence>
<comment type="subcellular location">
    <subcellularLocation>
        <location evidence="6">Cytoplasm</location>
    </subcellularLocation>
</comment>
<keyword evidence="8" id="KW-1185">Reference proteome</keyword>
<evidence type="ECO:0000313" key="7">
    <source>
        <dbReference type="EMBL" id="GHF02440.1"/>
    </source>
</evidence>
<evidence type="ECO:0000256" key="2">
    <source>
        <dbReference type="ARBA" id="ARBA00022552"/>
    </source>
</evidence>
<keyword evidence="3 6" id="KW-0489">Methyltransferase</keyword>
<evidence type="ECO:0000313" key="8">
    <source>
        <dbReference type="Proteomes" id="UP000609802"/>
    </source>
</evidence>
<comment type="function">
    <text evidence="6">Specifically methylates the N7 position of guanine in position 527 of 16S rRNA.</text>
</comment>
<dbReference type="PANTHER" id="PTHR31760">
    <property type="entry name" value="S-ADENOSYL-L-METHIONINE-DEPENDENT METHYLTRANSFERASES SUPERFAMILY PROTEIN"/>
    <property type="match status" value="1"/>
</dbReference>
<evidence type="ECO:0000256" key="1">
    <source>
        <dbReference type="ARBA" id="ARBA00022490"/>
    </source>
</evidence>
<feature type="binding site" evidence="6">
    <location>
        <position position="76"/>
    </location>
    <ligand>
        <name>S-adenosyl-L-methionine</name>
        <dbReference type="ChEBI" id="CHEBI:59789"/>
    </ligand>
</feature>
<comment type="caution">
    <text evidence="7">The sequence shown here is derived from an EMBL/GenBank/DDBJ whole genome shotgun (WGS) entry which is preliminary data.</text>
</comment>
<dbReference type="PIRSF" id="PIRSF003078">
    <property type="entry name" value="GidB"/>
    <property type="match status" value="1"/>
</dbReference>
<keyword evidence="4 6" id="KW-0808">Transferase</keyword>
<dbReference type="Pfam" id="PF02527">
    <property type="entry name" value="GidB"/>
    <property type="match status" value="1"/>
</dbReference>
<comment type="catalytic activity">
    <reaction evidence="6">
        <text>guanosine(527) in 16S rRNA + S-adenosyl-L-methionine = N(7)-methylguanosine(527) in 16S rRNA + S-adenosyl-L-homocysteine</text>
        <dbReference type="Rhea" id="RHEA:42732"/>
        <dbReference type="Rhea" id="RHEA-COMP:10209"/>
        <dbReference type="Rhea" id="RHEA-COMP:10210"/>
        <dbReference type="ChEBI" id="CHEBI:57856"/>
        <dbReference type="ChEBI" id="CHEBI:59789"/>
        <dbReference type="ChEBI" id="CHEBI:74269"/>
        <dbReference type="ChEBI" id="CHEBI:74480"/>
        <dbReference type="EC" id="2.1.1.170"/>
    </reaction>
</comment>
<sequence>MKDEEVLADLDVSRETTARLKTYAALLKKWNPAINLVAPSTLSHLWARHFQDSAQIFHLAPLNLLRWCDMGTGGGFPGLVIAILAQESDPLREIICIESDLRKATFLRTVVRETGVNATIISERIEEVKPIGAEVVSARALAPLSNLLGYADRHLKPGGTCLFLKGENYRAEVEEALEKWRFELDTYPSKTNPNAVVLKIGDLRRA</sequence>
<feature type="binding site" evidence="6">
    <location>
        <begin position="125"/>
        <end position="126"/>
    </location>
    <ligand>
        <name>S-adenosyl-L-methionine</name>
        <dbReference type="ChEBI" id="CHEBI:59789"/>
    </ligand>
</feature>
<feature type="binding site" evidence="6">
    <location>
        <position position="139"/>
    </location>
    <ligand>
        <name>S-adenosyl-L-methionine</name>
        <dbReference type="ChEBI" id="CHEBI:59789"/>
    </ligand>
</feature>
<gene>
    <name evidence="6 7" type="primary">rsmG</name>
    <name evidence="7" type="ORF">GCM10016455_24550</name>
</gene>
<dbReference type="RefSeq" id="WP_191286831.1">
    <property type="nucleotide sequence ID" value="NZ_BNCH01000005.1"/>
</dbReference>